<evidence type="ECO:0000256" key="4">
    <source>
        <dbReference type="ARBA" id="ARBA00022801"/>
    </source>
</evidence>
<evidence type="ECO:0000256" key="2">
    <source>
        <dbReference type="ARBA" id="ARBA00007749"/>
    </source>
</evidence>
<proteinExistence type="inferred from homology"/>
<feature type="domain" description="Metallo-beta-lactamase" evidence="6">
    <location>
        <begin position="37"/>
        <end position="237"/>
    </location>
</feature>
<dbReference type="CDD" id="cd07729">
    <property type="entry name" value="AHL_lactonase_MBL-fold"/>
    <property type="match status" value="1"/>
</dbReference>
<dbReference type="AlphaFoldDB" id="A0A6L9UB97"/>
<name>A0A6L9UB97_9HYPH</name>
<dbReference type="InterPro" id="IPR051013">
    <property type="entry name" value="MBL_superfamily_lactonases"/>
</dbReference>
<dbReference type="RefSeq" id="WP_163990093.1">
    <property type="nucleotide sequence ID" value="NZ_WUEY01000012.1"/>
</dbReference>
<dbReference type="GO" id="GO:0046872">
    <property type="term" value="F:metal ion binding"/>
    <property type="evidence" value="ECO:0007669"/>
    <property type="project" value="UniProtKB-KW"/>
</dbReference>
<dbReference type="Gene3D" id="3.60.15.10">
    <property type="entry name" value="Ribonuclease Z/Hydroxyacylglutathione hydrolase-like"/>
    <property type="match status" value="1"/>
</dbReference>
<comment type="cofactor">
    <cofactor evidence="1">
        <name>Zn(2+)</name>
        <dbReference type="ChEBI" id="CHEBI:29105"/>
    </cofactor>
</comment>
<dbReference type="SMART" id="SM00849">
    <property type="entry name" value="Lactamase_B"/>
    <property type="match status" value="1"/>
</dbReference>
<sequence>MPTEQYEVFAILYAKSIRHSKGFFLDEDPHNGPAQINYYIWVIRNDSRIIVVDTGFDAARAVTRSRDFIRSPMEGLASLGIDAADVGTVILTHLHYDHAGNIDEFPRAEFVLQDEEMRFATGRSMRFKPLRAPFELTDILSMVTRSHEGRIRFVTGTEEIAPGVTVHHVPGHTKGLQAVTVETSRGRLCLASDAAHFYANIALQSPFPIVADVSAVLEGHERISRLAGSLDRLIPGHDPLVMEHFPQWANDPLIRELSGAPLRLDGTDT</sequence>
<dbReference type="SUPFAM" id="SSF56281">
    <property type="entry name" value="Metallo-hydrolase/oxidoreductase"/>
    <property type="match status" value="1"/>
</dbReference>
<evidence type="ECO:0000256" key="5">
    <source>
        <dbReference type="ARBA" id="ARBA00022833"/>
    </source>
</evidence>
<evidence type="ECO:0000259" key="6">
    <source>
        <dbReference type="SMART" id="SM00849"/>
    </source>
</evidence>
<dbReference type="Proteomes" id="UP000483035">
    <property type="component" value="Unassembled WGS sequence"/>
</dbReference>
<evidence type="ECO:0000313" key="8">
    <source>
        <dbReference type="Proteomes" id="UP000483035"/>
    </source>
</evidence>
<protein>
    <submittedName>
        <fullName evidence="7">MBL fold metallo-hydrolase</fullName>
    </submittedName>
</protein>
<evidence type="ECO:0000313" key="7">
    <source>
        <dbReference type="EMBL" id="NEI72561.1"/>
    </source>
</evidence>
<keyword evidence="3" id="KW-0479">Metal-binding</keyword>
<comment type="similarity">
    <text evidence="2">Belongs to the metallo-beta-lactamase superfamily.</text>
</comment>
<dbReference type="InterPro" id="IPR036866">
    <property type="entry name" value="RibonucZ/Hydroxyglut_hydro"/>
</dbReference>
<dbReference type="InterPro" id="IPR001279">
    <property type="entry name" value="Metallo-B-lactamas"/>
</dbReference>
<dbReference type="PANTHER" id="PTHR42978">
    <property type="entry name" value="QUORUM-QUENCHING LACTONASE YTNP-RELATED-RELATED"/>
    <property type="match status" value="1"/>
</dbReference>
<reference evidence="7 8" key="1">
    <citation type="submission" date="2019-12" db="EMBL/GenBank/DDBJ databases">
        <title>Rhizobium genotypes associated with high levels of biological nitrogen fixation by grain legumes in a temperate-maritime cropping system.</title>
        <authorList>
            <person name="Maluk M."/>
            <person name="Francesc Ferrando Molina F."/>
            <person name="Lopez Del Egido L."/>
            <person name="Lafos M."/>
            <person name="Langarica-Fuentes A."/>
            <person name="Gebre Yohannes G."/>
            <person name="Young M.W."/>
            <person name="Martin P."/>
            <person name="Gantlett R."/>
            <person name="Kenicer G."/>
            <person name="Hawes C."/>
            <person name="Begg G.S."/>
            <person name="Quilliam R.S."/>
            <person name="Squire G.R."/>
            <person name="Poole P.S."/>
            <person name="Young P.W."/>
            <person name="Iannetta P.M."/>
            <person name="James E.K."/>
        </authorList>
    </citation>
    <scope>NUCLEOTIDE SEQUENCE [LARGE SCALE GENOMIC DNA]</scope>
    <source>
        <strain evidence="7 8">JHI1118</strain>
    </source>
</reference>
<dbReference type="GO" id="GO:0016787">
    <property type="term" value="F:hydrolase activity"/>
    <property type="evidence" value="ECO:0007669"/>
    <property type="project" value="UniProtKB-KW"/>
</dbReference>
<comment type="caution">
    <text evidence="7">The sequence shown here is derived from an EMBL/GenBank/DDBJ whole genome shotgun (WGS) entry which is preliminary data.</text>
</comment>
<organism evidence="7 8">
    <name type="scientific">Rhizobium lusitanum</name>
    <dbReference type="NCBI Taxonomy" id="293958"/>
    <lineage>
        <taxon>Bacteria</taxon>
        <taxon>Pseudomonadati</taxon>
        <taxon>Pseudomonadota</taxon>
        <taxon>Alphaproteobacteria</taxon>
        <taxon>Hyphomicrobiales</taxon>
        <taxon>Rhizobiaceae</taxon>
        <taxon>Rhizobium/Agrobacterium group</taxon>
        <taxon>Rhizobium</taxon>
    </lineage>
</organism>
<dbReference type="EMBL" id="WUEY01000012">
    <property type="protein sequence ID" value="NEI72561.1"/>
    <property type="molecule type" value="Genomic_DNA"/>
</dbReference>
<dbReference type="PANTHER" id="PTHR42978:SF7">
    <property type="entry name" value="METALLO-HYDROLASE RV2300C-RELATED"/>
    <property type="match status" value="1"/>
</dbReference>
<evidence type="ECO:0000256" key="3">
    <source>
        <dbReference type="ARBA" id="ARBA00022723"/>
    </source>
</evidence>
<evidence type="ECO:0000256" key="1">
    <source>
        <dbReference type="ARBA" id="ARBA00001947"/>
    </source>
</evidence>
<keyword evidence="5" id="KW-0862">Zinc</keyword>
<keyword evidence="4 7" id="KW-0378">Hydrolase</keyword>
<gene>
    <name evidence="7" type="ORF">GR212_23660</name>
</gene>
<accession>A0A6L9UB97</accession>
<dbReference type="Pfam" id="PF00753">
    <property type="entry name" value="Lactamase_B"/>
    <property type="match status" value="1"/>
</dbReference>